<evidence type="ECO:0000313" key="2">
    <source>
        <dbReference type="EMBL" id="GAT60327.1"/>
    </source>
</evidence>
<evidence type="ECO:0008006" key="4">
    <source>
        <dbReference type="Google" id="ProtNLM"/>
    </source>
</evidence>
<organism evidence="2 3">
    <name type="scientific">Mycena chlorophos</name>
    <name type="common">Agaric fungus</name>
    <name type="synonym">Agaricus chlorophos</name>
    <dbReference type="NCBI Taxonomy" id="658473"/>
    <lineage>
        <taxon>Eukaryota</taxon>
        <taxon>Fungi</taxon>
        <taxon>Dikarya</taxon>
        <taxon>Basidiomycota</taxon>
        <taxon>Agaricomycotina</taxon>
        <taxon>Agaricomycetes</taxon>
        <taxon>Agaricomycetidae</taxon>
        <taxon>Agaricales</taxon>
        <taxon>Marasmiineae</taxon>
        <taxon>Mycenaceae</taxon>
        <taxon>Mycena</taxon>
    </lineage>
</organism>
<accession>A0ABQ0MAR1</accession>
<evidence type="ECO:0000256" key="1">
    <source>
        <dbReference type="SAM" id="MobiDB-lite"/>
    </source>
</evidence>
<keyword evidence="3" id="KW-1185">Reference proteome</keyword>
<feature type="compositionally biased region" description="Polar residues" evidence="1">
    <location>
        <begin position="107"/>
        <end position="116"/>
    </location>
</feature>
<feature type="compositionally biased region" description="Low complexity" evidence="1">
    <location>
        <begin position="138"/>
        <end position="158"/>
    </location>
</feature>
<protein>
    <recommendedName>
        <fullName evidence="4">CCHC-type domain-containing protein</fullName>
    </recommendedName>
</protein>
<feature type="region of interest" description="Disordered" evidence="1">
    <location>
        <begin position="1"/>
        <end position="23"/>
    </location>
</feature>
<sequence>MFDSMPASPLYSPAESVLEDTGRPRLRRCRTSSSLFSAAGKVTLALPTKADPTLFVTLRTGNHGSFTPTADAHASLELFVTPSRMTRKKHPLPPVPPLPLRLDVPSISRTASSTGSPVVFGEFDRAFPRPPPPPTPVPDSASSSAEPTPSSTPPSLASVERRSRLCSTQVNCATCGVQGHNFPSCARCRQSWCSRACRLPGGIRHVCSSRPATAIPSLPAPIAIDAPAEPIHIQSTPIPSGQF</sequence>
<dbReference type="EMBL" id="DF849942">
    <property type="protein sequence ID" value="GAT60327.1"/>
    <property type="molecule type" value="Genomic_DNA"/>
</dbReference>
<proteinExistence type="predicted"/>
<reference evidence="2" key="1">
    <citation type="submission" date="2014-09" db="EMBL/GenBank/DDBJ databases">
        <title>Genome sequence of the luminous mushroom Mycena chlorophos for searching fungal bioluminescence genes.</title>
        <authorList>
            <person name="Tanaka Y."/>
            <person name="Kasuga D."/>
            <person name="Oba Y."/>
            <person name="Hase S."/>
            <person name="Sato K."/>
            <person name="Oba Y."/>
            <person name="Sakakibara Y."/>
        </authorList>
    </citation>
    <scope>NUCLEOTIDE SEQUENCE</scope>
</reference>
<name>A0ABQ0MAR1_MYCCL</name>
<gene>
    <name evidence="2" type="ORF">MCHLO_16472</name>
</gene>
<evidence type="ECO:0000313" key="3">
    <source>
        <dbReference type="Proteomes" id="UP000815677"/>
    </source>
</evidence>
<feature type="region of interest" description="Disordered" evidence="1">
    <location>
        <begin position="107"/>
        <end position="159"/>
    </location>
</feature>
<dbReference type="Proteomes" id="UP000815677">
    <property type="component" value="Unassembled WGS sequence"/>
</dbReference>
<feature type="compositionally biased region" description="Pro residues" evidence="1">
    <location>
        <begin position="128"/>
        <end position="137"/>
    </location>
</feature>